<dbReference type="Pfam" id="PF01569">
    <property type="entry name" value="PAP2"/>
    <property type="match status" value="1"/>
</dbReference>
<feature type="transmembrane region" description="Helical" evidence="1">
    <location>
        <begin position="169"/>
        <end position="188"/>
    </location>
</feature>
<keyword evidence="1" id="KW-0472">Membrane</keyword>
<dbReference type="RefSeq" id="WP_386740801.1">
    <property type="nucleotide sequence ID" value="NZ_JBHSMG010000003.1"/>
</dbReference>
<evidence type="ECO:0000259" key="2">
    <source>
        <dbReference type="SMART" id="SM00014"/>
    </source>
</evidence>
<gene>
    <name evidence="3" type="ORF">ACFPJ4_12635</name>
</gene>
<keyword evidence="4" id="KW-1185">Reference proteome</keyword>
<dbReference type="Gene3D" id="1.20.144.10">
    <property type="entry name" value="Phosphatidic acid phosphatase type 2/haloperoxidase"/>
    <property type="match status" value="1"/>
</dbReference>
<accession>A0ABW0NSV4</accession>
<dbReference type="EMBL" id="JBHSMG010000003">
    <property type="protein sequence ID" value="MFC5503088.1"/>
    <property type="molecule type" value="Genomic_DNA"/>
</dbReference>
<reference evidence="4" key="1">
    <citation type="journal article" date="2019" name="Int. J. Syst. Evol. Microbiol.">
        <title>The Global Catalogue of Microorganisms (GCM) 10K type strain sequencing project: providing services to taxonomists for standard genome sequencing and annotation.</title>
        <authorList>
            <consortium name="The Broad Institute Genomics Platform"/>
            <consortium name="The Broad Institute Genome Sequencing Center for Infectious Disease"/>
            <person name="Wu L."/>
            <person name="Ma J."/>
        </authorList>
    </citation>
    <scope>NUCLEOTIDE SEQUENCE [LARGE SCALE GENOMIC DNA]</scope>
    <source>
        <strain evidence="4">CGMCC 4.6997</strain>
    </source>
</reference>
<feature type="transmembrane region" description="Helical" evidence="1">
    <location>
        <begin position="16"/>
        <end position="37"/>
    </location>
</feature>
<comment type="caution">
    <text evidence="3">The sequence shown here is derived from an EMBL/GenBank/DDBJ whole genome shotgun (WGS) entry which is preliminary data.</text>
</comment>
<name>A0ABW0NSV4_9MICO</name>
<feature type="transmembrane region" description="Helical" evidence="1">
    <location>
        <begin position="200"/>
        <end position="219"/>
    </location>
</feature>
<proteinExistence type="predicted"/>
<dbReference type="SUPFAM" id="SSF48317">
    <property type="entry name" value="Acid phosphatase/Vanadium-dependent haloperoxidase"/>
    <property type="match status" value="1"/>
</dbReference>
<feature type="transmembrane region" description="Helical" evidence="1">
    <location>
        <begin position="141"/>
        <end position="162"/>
    </location>
</feature>
<protein>
    <submittedName>
        <fullName evidence="3">Phosphatase PAP2 family protein</fullName>
    </submittedName>
</protein>
<dbReference type="InterPro" id="IPR036938">
    <property type="entry name" value="PAP2/HPO_sf"/>
</dbReference>
<feature type="domain" description="Phosphatidic acid phosphatase type 2/haloperoxidase" evidence="2">
    <location>
        <begin position="97"/>
        <end position="212"/>
    </location>
</feature>
<feature type="transmembrane region" description="Helical" evidence="1">
    <location>
        <begin position="97"/>
        <end position="121"/>
    </location>
</feature>
<evidence type="ECO:0000313" key="4">
    <source>
        <dbReference type="Proteomes" id="UP001596039"/>
    </source>
</evidence>
<dbReference type="Proteomes" id="UP001596039">
    <property type="component" value="Unassembled WGS sequence"/>
</dbReference>
<sequence>MTTPAPAPRPLTRSRVVAAVAVAAVVALAVLAFGLLVARGSGLTHLESGVVSGFNQLHTGVLGAITTGVYSVFSPIPAIALTAVATLLIWGFSRRFTLAATFAVGIALTWLPSAVVKAIVHRTRPDAAALPHPFHSQPVDASYPSGHEVFVTSVVVVVFLLAPRGTARLVAGVVGALAIVAVGMSVLIDGVHYPSDVLASILWALGVAPLVMLVWRAALSGMVASWSRRASSSSVSR</sequence>
<dbReference type="InterPro" id="IPR000326">
    <property type="entry name" value="PAP2/HPO"/>
</dbReference>
<keyword evidence="1" id="KW-1133">Transmembrane helix</keyword>
<dbReference type="SMART" id="SM00014">
    <property type="entry name" value="acidPPc"/>
    <property type="match status" value="1"/>
</dbReference>
<evidence type="ECO:0000313" key="3">
    <source>
        <dbReference type="EMBL" id="MFC5503088.1"/>
    </source>
</evidence>
<keyword evidence="1" id="KW-0812">Transmembrane</keyword>
<feature type="transmembrane region" description="Helical" evidence="1">
    <location>
        <begin position="57"/>
        <end position="90"/>
    </location>
</feature>
<evidence type="ECO:0000256" key="1">
    <source>
        <dbReference type="SAM" id="Phobius"/>
    </source>
</evidence>
<organism evidence="3 4">
    <name type="scientific">Lysinimonas soli</name>
    <dbReference type="NCBI Taxonomy" id="1074233"/>
    <lineage>
        <taxon>Bacteria</taxon>
        <taxon>Bacillati</taxon>
        <taxon>Actinomycetota</taxon>
        <taxon>Actinomycetes</taxon>
        <taxon>Micrococcales</taxon>
        <taxon>Microbacteriaceae</taxon>
        <taxon>Lysinimonas</taxon>
    </lineage>
</organism>